<comment type="similarity">
    <text evidence="3 10">Belongs to the PP2C family.</text>
</comment>
<dbReference type="InterPro" id="IPR036457">
    <property type="entry name" value="PPM-type-like_dom_sf"/>
</dbReference>
<proteinExistence type="inferred from homology"/>
<accession>A0A2G8JWD0</accession>
<evidence type="ECO:0000313" key="14">
    <source>
        <dbReference type="Proteomes" id="UP000230750"/>
    </source>
</evidence>
<dbReference type="InterPro" id="IPR001932">
    <property type="entry name" value="PPM-type_phosphatase-like_dom"/>
</dbReference>
<evidence type="ECO:0000256" key="5">
    <source>
        <dbReference type="ARBA" id="ARBA00022801"/>
    </source>
</evidence>
<comment type="catalytic activity">
    <reaction evidence="9 10">
        <text>O-phospho-L-threonyl-[protein] + H2O = L-threonyl-[protein] + phosphate</text>
        <dbReference type="Rhea" id="RHEA:47004"/>
        <dbReference type="Rhea" id="RHEA-COMP:11060"/>
        <dbReference type="Rhea" id="RHEA-COMP:11605"/>
        <dbReference type="ChEBI" id="CHEBI:15377"/>
        <dbReference type="ChEBI" id="CHEBI:30013"/>
        <dbReference type="ChEBI" id="CHEBI:43474"/>
        <dbReference type="ChEBI" id="CHEBI:61977"/>
        <dbReference type="EC" id="3.1.3.16"/>
    </reaction>
</comment>
<dbReference type="PANTHER" id="PTHR12320:SF1">
    <property type="entry name" value="PROTEIN PHOSPHATASE PTC7 HOMOLOG"/>
    <property type="match status" value="1"/>
</dbReference>
<evidence type="ECO:0000256" key="8">
    <source>
        <dbReference type="ARBA" id="ARBA00023211"/>
    </source>
</evidence>
<dbReference type="SUPFAM" id="SSF81606">
    <property type="entry name" value="PP2C-like"/>
    <property type="match status" value="1"/>
</dbReference>
<evidence type="ECO:0000256" key="10">
    <source>
        <dbReference type="RuleBase" id="RU366020"/>
    </source>
</evidence>
<protein>
    <recommendedName>
        <fullName evidence="10">Protein phosphatase</fullName>
        <ecNumber evidence="10">3.1.3.16</ecNumber>
    </recommendedName>
</protein>
<dbReference type="PANTHER" id="PTHR12320">
    <property type="entry name" value="PROTEIN PHOSPHATASE 2C"/>
    <property type="match status" value="1"/>
</dbReference>
<evidence type="ECO:0000256" key="1">
    <source>
        <dbReference type="ARBA" id="ARBA00001936"/>
    </source>
</evidence>
<gene>
    <name evidence="13" type="ORF">BSL78_23115</name>
</gene>
<keyword evidence="4 10" id="KW-0479">Metal-binding</keyword>
<evidence type="ECO:0000256" key="7">
    <source>
        <dbReference type="ARBA" id="ARBA00022912"/>
    </source>
</evidence>
<evidence type="ECO:0000256" key="4">
    <source>
        <dbReference type="ARBA" id="ARBA00022723"/>
    </source>
</evidence>
<dbReference type="FunFam" id="3.60.40.10:FF:000009">
    <property type="entry name" value="Blast:Protein phosphatase PTC7 homolog"/>
    <property type="match status" value="1"/>
</dbReference>
<evidence type="ECO:0000313" key="13">
    <source>
        <dbReference type="EMBL" id="PIK40042.1"/>
    </source>
</evidence>
<dbReference type="InterPro" id="IPR039123">
    <property type="entry name" value="PPTC7"/>
</dbReference>
<dbReference type="GO" id="GO:0004722">
    <property type="term" value="F:protein serine/threonine phosphatase activity"/>
    <property type="evidence" value="ECO:0007669"/>
    <property type="project" value="UniProtKB-EC"/>
</dbReference>
<organism evidence="13 14">
    <name type="scientific">Stichopus japonicus</name>
    <name type="common">Sea cucumber</name>
    <dbReference type="NCBI Taxonomy" id="307972"/>
    <lineage>
        <taxon>Eukaryota</taxon>
        <taxon>Metazoa</taxon>
        <taxon>Echinodermata</taxon>
        <taxon>Eleutherozoa</taxon>
        <taxon>Echinozoa</taxon>
        <taxon>Holothuroidea</taxon>
        <taxon>Aspidochirotacea</taxon>
        <taxon>Aspidochirotida</taxon>
        <taxon>Stichopodidae</taxon>
        <taxon>Apostichopus</taxon>
    </lineage>
</organism>
<evidence type="ECO:0000256" key="11">
    <source>
        <dbReference type="SAM" id="MobiDB-lite"/>
    </source>
</evidence>
<evidence type="ECO:0000256" key="6">
    <source>
        <dbReference type="ARBA" id="ARBA00022842"/>
    </source>
</evidence>
<dbReference type="STRING" id="307972.A0A2G8JWD0"/>
<dbReference type="EC" id="3.1.3.16" evidence="10"/>
<feature type="region of interest" description="Disordered" evidence="11">
    <location>
        <begin position="320"/>
        <end position="413"/>
    </location>
</feature>
<evidence type="ECO:0000259" key="12">
    <source>
        <dbReference type="PROSITE" id="PS51746"/>
    </source>
</evidence>
<comment type="cofactor">
    <cofactor evidence="1 10">
        <name>Mn(2+)</name>
        <dbReference type="ChEBI" id="CHEBI:29035"/>
    </cofactor>
</comment>
<dbReference type="Gene3D" id="3.60.40.10">
    <property type="entry name" value="PPM-type phosphatase domain"/>
    <property type="match status" value="1"/>
</dbReference>
<evidence type="ECO:0000256" key="2">
    <source>
        <dbReference type="ARBA" id="ARBA00001946"/>
    </source>
</evidence>
<dbReference type="PROSITE" id="PS51746">
    <property type="entry name" value="PPM_2"/>
    <property type="match status" value="1"/>
</dbReference>
<dbReference type="OrthoDB" id="60843at2759"/>
<dbReference type="GO" id="GO:0046872">
    <property type="term" value="F:metal ion binding"/>
    <property type="evidence" value="ECO:0007669"/>
    <property type="project" value="UniProtKB-UniRule"/>
</dbReference>
<keyword evidence="14" id="KW-1185">Reference proteome</keyword>
<evidence type="ECO:0000256" key="9">
    <source>
        <dbReference type="ARBA" id="ARBA00048336"/>
    </source>
</evidence>
<name>A0A2G8JWD0_STIJA</name>
<dbReference type="SMART" id="SM00332">
    <property type="entry name" value="PP2Cc"/>
    <property type="match status" value="1"/>
</dbReference>
<reference evidence="13 14" key="1">
    <citation type="journal article" date="2017" name="PLoS Biol.">
        <title>The sea cucumber genome provides insights into morphological evolution and visceral regeneration.</title>
        <authorList>
            <person name="Zhang X."/>
            <person name="Sun L."/>
            <person name="Yuan J."/>
            <person name="Sun Y."/>
            <person name="Gao Y."/>
            <person name="Zhang L."/>
            <person name="Li S."/>
            <person name="Dai H."/>
            <person name="Hamel J.F."/>
            <person name="Liu C."/>
            <person name="Yu Y."/>
            <person name="Liu S."/>
            <person name="Lin W."/>
            <person name="Guo K."/>
            <person name="Jin S."/>
            <person name="Xu P."/>
            <person name="Storey K.B."/>
            <person name="Huan P."/>
            <person name="Zhang T."/>
            <person name="Zhou Y."/>
            <person name="Zhang J."/>
            <person name="Lin C."/>
            <person name="Li X."/>
            <person name="Xing L."/>
            <person name="Huo D."/>
            <person name="Sun M."/>
            <person name="Wang L."/>
            <person name="Mercier A."/>
            <person name="Li F."/>
            <person name="Yang H."/>
            <person name="Xiang J."/>
        </authorList>
    </citation>
    <scope>NUCLEOTIDE SEQUENCE [LARGE SCALE GENOMIC DNA]</scope>
    <source>
        <strain evidence="13">Shaxun</strain>
        <tissue evidence="13">Muscle</tissue>
    </source>
</reference>
<feature type="domain" description="PPM-type phosphatase" evidence="12">
    <location>
        <begin position="50"/>
        <end position="300"/>
    </location>
</feature>
<feature type="compositionally biased region" description="Polar residues" evidence="11">
    <location>
        <begin position="394"/>
        <end position="413"/>
    </location>
</feature>
<dbReference type="AlphaFoldDB" id="A0A2G8JWD0"/>
<keyword evidence="6 10" id="KW-0460">Magnesium</keyword>
<dbReference type="SMART" id="SM00331">
    <property type="entry name" value="PP2C_SIG"/>
    <property type="match status" value="1"/>
</dbReference>
<comment type="catalytic activity">
    <reaction evidence="10">
        <text>O-phospho-L-seryl-[protein] + H2O = L-seryl-[protein] + phosphate</text>
        <dbReference type="Rhea" id="RHEA:20629"/>
        <dbReference type="Rhea" id="RHEA-COMP:9863"/>
        <dbReference type="Rhea" id="RHEA-COMP:11604"/>
        <dbReference type="ChEBI" id="CHEBI:15377"/>
        <dbReference type="ChEBI" id="CHEBI:29999"/>
        <dbReference type="ChEBI" id="CHEBI:43474"/>
        <dbReference type="ChEBI" id="CHEBI:83421"/>
        <dbReference type="EC" id="3.1.3.16"/>
    </reaction>
</comment>
<keyword evidence="8 10" id="KW-0464">Manganese</keyword>
<evidence type="ECO:0000256" key="3">
    <source>
        <dbReference type="ARBA" id="ARBA00006702"/>
    </source>
</evidence>
<comment type="caution">
    <text evidence="13">The sequence shown here is derived from an EMBL/GenBank/DDBJ whole genome shotgun (WGS) entry which is preliminary data.</text>
</comment>
<keyword evidence="7 10" id="KW-0904">Protein phosphatase</keyword>
<feature type="compositionally biased region" description="Basic and acidic residues" evidence="11">
    <location>
        <begin position="320"/>
        <end position="355"/>
    </location>
</feature>
<dbReference type="Pfam" id="PF07228">
    <property type="entry name" value="SpoIIE"/>
    <property type="match status" value="1"/>
</dbReference>
<sequence>MQSALVYGRLIVRALTGSVAYDASASLEYREQRQRCLRLITASCGFSKDSTAAAAVNVANQVFKRHTFGDDACFVAKYKQNDVLGVADGVGGWRDYGVDPSQFPSQLMKACERIVKSGKFQTEAPTSILSGSYEELMNNKLPLIGSSTACIIIFDNSNHTLYSANLGDSGFLVVREGKVVHRSEEQQHYFNTPFQLSIAPPDLNSVLSDRPESASSASFLVKEGDMILMATDGLFDNMPEGMILNELAKIKDSTLGSIQEAVNSIAERARDLAYDPTHLSPFAQHARANGMDFLAIFGSFFPRILRSIAVLSSPIKKDIGETREREREEEGEVVREVEESGQERAEGEVERERKSTPNGPGDVRLITARGKGRSKAPAKKRPLEKRHGSAGLEATSQSGSQQRVPLTVPATSG</sequence>
<dbReference type="Proteomes" id="UP000230750">
    <property type="component" value="Unassembled WGS sequence"/>
</dbReference>
<dbReference type="EMBL" id="MRZV01001171">
    <property type="protein sequence ID" value="PIK40042.1"/>
    <property type="molecule type" value="Genomic_DNA"/>
</dbReference>
<feature type="compositionally biased region" description="Basic residues" evidence="11">
    <location>
        <begin position="370"/>
        <end position="384"/>
    </location>
</feature>
<dbReference type="GO" id="GO:0005739">
    <property type="term" value="C:mitochondrion"/>
    <property type="evidence" value="ECO:0007669"/>
    <property type="project" value="TreeGrafter"/>
</dbReference>
<comment type="cofactor">
    <cofactor evidence="2 10">
        <name>Mg(2+)</name>
        <dbReference type="ChEBI" id="CHEBI:18420"/>
    </cofactor>
</comment>
<keyword evidence="5 10" id="KW-0378">Hydrolase</keyword>